<dbReference type="EMBL" id="AP014548">
    <property type="protein sequence ID" value="BAO55827.1"/>
    <property type="molecule type" value="Genomic_DNA"/>
</dbReference>
<evidence type="ECO:0000313" key="1">
    <source>
        <dbReference type="EMBL" id="BAO55827.1"/>
    </source>
</evidence>
<accession>W8VXF3</accession>
<evidence type="ECO:0000313" key="2">
    <source>
        <dbReference type="Proteomes" id="UP000031760"/>
    </source>
</evidence>
<protein>
    <submittedName>
        <fullName evidence="1">Uncharacterized protein</fullName>
    </submittedName>
</protein>
<dbReference type="Proteomes" id="UP000031760">
    <property type="component" value="Chromosome"/>
</dbReference>
<gene>
    <name evidence="1" type="ORF">NMS_1818</name>
</gene>
<keyword evidence="2" id="KW-1185">Reference proteome</keyword>
<organism evidence="1 2">
    <name type="scientific">Nonlabens marinus S1-08</name>
    <dbReference type="NCBI Taxonomy" id="1454201"/>
    <lineage>
        <taxon>Bacteria</taxon>
        <taxon>Pseudomonadati</taxon>
        <taxon>Bacteroidota</taxon>
        <taxon>Flavobacteriia</taxon>
        <taxon>Flavobacteriales</taxon>
        <taxon>Flavobacteriaceae</taxon>
        <taxon>Nonlabens</taxon>
    </lineage>
</organism>
<sequence>MISILSVKCFQLISIIVLIRYEVSFAFAKADFLKAFPAI</sequence>
<proteinExistence type="predicted"/>
<dbReference type="AlphaFoldDB" id="W8VXF3"/>
<dbReference type="KEGG" id="nmf:NMS_1818"/>
<name>W8VXF3_9FLAO</name>
<dbReference type="HOGENOM" id="CLU_3313617_0_0_10"/>
<reference evidence="1 2" key="1">
    <citation type="journal article" date="2014" name="Proc. Natl. Acad. Sci. U.S.A.">
        <title>Functional characterization of flavobacteria rhodopsins reveals a unique class of light-driven chloride pump in bacteria.</title>
        <authorList>
            <person name="Yoshizawa S."/>
            <person name="Kumagai Y."/>
            <person name="Kim H."/>
            <person name="Ogura Y."/>
            <person name="Hayashi T."/>
            <person name="Iwasaki W."/>
            <person name="DeLong E.F."/>
            <person name="Kogure K."/>
        </authorList>
    </citation>
    <scope>NUCLEOTIDE SEQUENCE [LARGE SCALE GENOMIC DNA]</scope>
    <source>
        <strain evidence="1 2">S1-08</strain>
    </source>
</reference>